<feature type="transmembrane region" description="Helical" evidence="6">
    <location>
        <begin position="202"/>
        <end position="221"/>
    </location>
</feature>
<dbReference type="PANTHER" id="PTHR43094">
    <property type="entry name" value="AMINOTRANSFERASE"/>
    <property type="match status" value="1"/>
</dbReference>
<dbReference type="Gene3D" id="1.20.1250.20">
    <property type="entry name" value="MFS general substrate transporter like domains"/>
    <property type="match status" value="2"/>
</dbReference>
<dbReference type="Pfam" id="PF07690">
    <property type="entry name" value="MFS_1"/>
    <property type="match status" value="1"/>
</dbReference>
<evidence type="ECO:0000313" key="8">
    <source>
        <dbReference type="EMBL" id="GAM43252.1"/>
    </source>
</evidence>
<dbReference type="PROSITE" id="PS00600">
    <property type="entry name" value="AA_TRANSFER_CLASS_3"/>
    <property type="match status" value="1"/>
</dbReference>
<dbReference type="GO" id="GO:0022857">
    <property type="term" value="F:transmembrane transporter activity"/>
    <property type="evidence" value="ECO:0007669"/>
    <property type="project" value="InterPro"/>
</dbReference>
<dbReference type="NCBIfam" id="NF005685">
    <property type="entry name" value="PRK07483.1"/>
    <property type="match status" value="1"/>
</dbReference>
<evidence type="ECO:0000256" key="1">
    <source>
        <dbReference type="ARBA" id="ARBA00001933"/>
    </source>
</evidence>
<organism evidence="8 9">
    <name type="scientific">Talaromyces pinophilus</name>
    <name type="common">Penicillium pinophilum</name>
    <dbReference type="NCBI Taxonomy" id="128442"/>
    <lineage>
        <taxon>Eukaryota</taxon>
        <taxon>Fungi</taxon>
        <taxon>Dikarya</taxon>
        <taxon>Ascomycota</taxon>
        <taxon>Pezizomycotina</taxon>
        <taxon>Eurotiomycetes</taxon>
        <taxon>Eurotiomycetidae</taxon>
        <taxon>Eurotiales</taxon>
        <taxon>Trichocomaceae</taxon>
        <taxon>Talaromyces</taxon>
        <taxon>Talaromyces sect. Talaromyces</taxon>
    </lineage>
</organism>
<dbReference type="InterPro" id="IPR036259">
    <property type="entry name" value="MFS_trans_sf"/>
</dbReference>
<proteinExistence type="inferred from homology"/>
<dbReference type="InterPro" id="IPR015422">
    <property type="entry name" value="PyrdxlP-dep_Trfase_small"/>
</dbReference>
<name>A0A0B8N507_TALPI</name>
<dbReference type="Gene3D" id="3.40.640.10">
    <property type="entry name" value="Type I PLP-dependent aspartate aminotransferase-like (Major domain)"/>
    <property type="match status" value="1"/>
</dbReference>
<dbReference type="Pfam" id="PF00202">
    <property type="entry name" value="Aminotran_3"/>
    <property type="match status" value="1"/>
</dbReference>
<feature type="transmembrane region" description="Helical" evidence="6">
    <location>
        <begin position="282"/>
        <end position="302"/>
    </location>
</feature>
<comment type="cofactor">
    <cofactor evidence="1">
        <name>pyridoxal 5'-phosphate</name>
        <dbReference type="ChEBI" id="CHEBI:597326"/>
    </cofactor>
</comment>
<dbReference type="SUPFAM" id="SSF103473">
    <property type="entry name" value="MFS general substrate transporter"/>
    <property type="match status" value="1"/>
</dbReference>
<gene>
    <name evidence="8" type="ORF">TCE0_047r17913</name>
</gene>
<evidence type="ECO:0000256" key="2">
    <source>
        <dbReference type="ARBA" id="ARBA00004141"/>
    </source>
</evidence>
<dbReference type="InterPro" id="IPR013595">
    <property type="entry name" value="Pept_S33_TAP-like_C"/>
</dbReference>
<feature type="transmembrane region" description="Helical" evidence="6">
    <location>
        <begin position="169"/>
        <end position="190"/>
    </location>
</feature>
<dbReference type="Pfam" id="PF08386">
    <property type="entry name" value="Abhydrolase_4"/>
    <property type="match status" value="1"/>
</dbReference>
<feature type="transmembrane region" description="Helical" evidence="6">
    <location>
        <begin position="309"/>
        <end position="328"/>
    </location>
</feature>
<feature type="domain" description="Peptidase S33 tripeptidyl aminopeptidase-like C-terminal" evidence="7">
    <location>
        <begin position="916"/>
        <end position="993"/>
    </location>
</feature>
<evidence type="ECO:0000256" key="3">
    <source>
        <dbReference type="ARBA" id="ARBA00008954"/>
    </source>
</evidence>
<comment type="similarity">
    <text evidence="3">Belongs to the class-III pyridoxal-phosphate-dependent aminotransferase family.</text>
</comment>
<dbReference type="GO" id="GO:0016020">
    <property type="term" value="C:membrane"/>
    <property type="evidence" value="ECO:0007669"/>
    <property type="project" value="UniProtKB-SubCell"/>
</dbReference>
<dbReference type="PANTHER" id="PTHR43094:SF1">
    <property type="entry name" value="AMINOTRANSFERASE CLASS-III"/>
    <property type="match status" value="1"/>
</dbReference>
<dbReference type="SUPFAM" id="SSF53474">
    <property type="entry name" value="alpha/beta-Hydrolases"/>
    <property type="match status" value="1"/>
</dbReference>
<dbReference type="EMBL" id="DF933843">
    <property type="protein sequence ID" value="GAM43252.1"/>
    <property type="molecule type" value="Genomic_DNA"/>
</dbReference>
<dbReference type="InterPro" id="IPR015421">
    <property type="entry name" value="PyrdxlP-dep_Trfase_major"/>
</dbReference>
<feature type="transmembrane region" description="Helical" evidence="6">
    <location>
        <begin position="402"/>
        <end position="422"/>
    </location>
</feature>
<comment type="subcellular location">
    <subcellularLocation>
        <location evidence="2">Membrane</location>
        <topology evidence="2">Multi-pass membrane protein</topology>
    </subcellularLocation>
</comment>
<dbReference type="CDD" id="cd00610">
    <property type="entry name" value="OAT_like"/>
    <property type="match status" value="1"/>
</dbReference>
<dbReference type="FunFam" id="3.40.640.10:FF:000004">
    <property type="entry name" value="Acetylornithine aminotransferase"/>
    <property type="match status" value="1"/>
</dbReference>
<feature type="transmembrane region" description="Helical" evidence="6">
    <location>
        <begin position="138"/>
        <end position="157"/>
    </location>
</feature>
<dbReference type="InterPro" id="IPR015424">
    <property type="entry name" value="PyrdxlP-dep_Trfase"/>
</dbReference>
<dbReference type="GO" id="GO:0030170">
    <property type="term" value="F:pyridoxal phosphate binding"/>
    <property type="evidence" value="ECO:0007669"/>
    <property type="project" value="InterPro"/>
</dbReference>
<dbReference type="GO" id="GO:0005829">
    <property type="term" value="C:cytosol"/>
    <property type="evidence" value="ECO:0007669"/>
    <property type="project" value="TreeGrafter"/>
</dbReference>
<keyword evidence="8" id="KW-0032">Aminotransferase</keyword>
<feature type="transmembrane region" description="Helical" evidence="6">
    <location>
        <begin position="334"/>
        <end position="356"/>
    </location>
</feature>
<keyword evidence="6" id="KW-0812">Transmembrane</keyword>
<sequence length="1543" mass="169899">MAASASERCERVSPPQDIENEPTNRGGTEQELAPVDGGHAAWKLLFVAFMFETLLWGFPLSFGVFQEYYSHIPEFANNPYISVVGTMASGFGYLGAPIIMPLIQRYQRRQRQMIWVGWPICIAGLVLGSFASTLEVLILTQGVAYGLGFLVFYYPILSMVNEYWITRRGMAYGILCGASGVSGSIMPFVLHALLEKYGYRTTLRAMALGLTLLTGPLIPLLKSRLPPSQQTTARKINWTFLRSHMFWIYSASNLLQGFGYFFPSLYLPTYASSLNLGDKSGALLLALMSVSQVGGQFVFGFLSDRKVPVNILACLSTTVAAIACLTMWRLGESLSVLIIFAIMYGFFGAGFTAIWARMSSAITEDVTAGPMVFSLLNFDQMAYQPEKAEGLPRGKKFSQSRVFLVSCVIALAIVFNVQQWIFPVQFGEDEQTRSLLDEPSEFAWHHITPTTDLKYYPCFGGYQCARLELPMNWNRTDGAGEKIALAITKLPARVPVTDKRYGGPVLINPGGPGGSGISLLFRQGQRIQSIVDFTSGQPDPDGDLGKYFDIIGFDPRGVNNTTPNFSCYLDPQSRYEARLQEEAEGLIGSSDNAVHQAWARNEALGAACAKTKTESEWVGNFMNTSPVVLDMVEFIERHGEWREAETERLLSQKSLQLTPNDTVEAVRKRNMWNKGEEKLLYWGFSYGSILGMTFAAMEPYRIGRAAIDAVCNATDYYTGSWLSNLQDTDSIMDKFFEYCHEAGLERCPFAIGGTPGDLKDKFDGILATLKTEPIVVFGTSDQVPEVVTYSDLNRLIAETVYAPYLRFELLAKVLAEVAQGNGTSLLELKLQGRESWSPSSTGCREDASGKDCYTFDDEVAMGIAGTDVATVKNFSKASFLKYRKILNNQSKIFGNMWSTIALKYIGFKERAAWRFDGEIGGETAHPLLFIGNTRDPVTPLRNAHLMSGFFPNSTVLEQRSEGHGSISAPSLCTAKSVRKYFQTGELPSTGTVCEVDELPFHVGESKYYDQSLLSVDDDKGDTVTLIRVCTSIVSKTKNICDNTSRNSSALKMKAFRRLQIKRTSIMTASIVTKETAQAYNIVPIHETPTVIREQSKDPALLHRSLAELPHTVTHAHGSYLFLDDGRKILDACGGAAVAILGHGNSEVIAATMTQMQKVSYIHTGSYTTEPAEELAQLLVNMGGGAHKLEKAYLVGSGSEANEAALKVARQYFVEKGEPQRRHYVARRQAYHGNTMGAMMVSSNLPRKTPYMGILPSNVSFVSPAYAYQYQKNDETEEQYVQRLVSELRLEVLRIGPEKIISFIAEPVVGATSGCVSAPRGYFRGVRDLCNEYGILLHLDEIMCGVGRTGTYFGFEQEGIQPDIVTVGKGLGGGYVPISAMLLGSKVVDVLREGTSAFNHGQTFQAHPVACAAALAVQKIVKRDHLVESCAKSGRKLGKLLQETFADCKYVGDIRGRGLFWALEFVEHRSNKVPFRKDVTFGGRLSKAAFDLGLAVYPGAGTIDGVNGDHVLIAPPLTVTDDELCLIVSTLKRAYDTTIKSLDI</sequence>
<evidence type="ECO:0000256" key="6">
    <source>
        <dbReference type="SAM" id="Phobius"/>
    </source>
</evidence>
<keyword evidence="6" id="KW-0472">Membrane</keyword>
<feature type="transmembrane region" description="Helical" evidence="6">
    <location>
        <begin position="80"/>
        <end position="103"/>
    </location>
</feature>
<keyword evidence="4" id="KW-0663">Pyridoxal phosphate</keyword>
<dbReference type="InterPro" id="IPR011701">
    <property type="entry name" value="MFS"/>
</dbReference>
<keyword evidence="8" id="KW-0808">Transferase</keyword>
<dbReference type="InterPro" id="IPR049704">
    <property type="entry name" value="Aminotrans_3_PPA_site"/>
</dbReference>
<dbReference type="GO" id="GO:0008483">
    <property type="term" value="F:transaminase activity"/>
    <property type="evidence" value="ECO:0007669"/>
    <property type="project" value="UniProtKB-KW"/>
</dbReference>
<evidence type="ECO:0000259" key="7">
    <source>
        <dbReference type="Pfam" id="PF08386"/>
    </source>
</evidence>
<dbReference type="SUPFAM" id="SSF53383">
    <property type="entry name" value="PLP-dependent transferases"/>
    <property type="match status" value="1"/>
</dbReference>
<feature type="region of interest" description="Disordered" evidence="5">
    <location>
        <begin position="1"/>
        <end position="32"/>
    </location>
</feature>
<dbReference type="Gene3D" id="3.90.1150.10">
    <property type="entry name" value="Aspartate Aminotransferase, domain 1"/>
    <property type="match status" value="1"/>
</dbReference>
<accession>A0A0B8N507</accession>
<dbReference type="Gene3D" id="3.40.50.1820">
    <property type="entry name" value="alpha/beta hydrolase"/>
    <property type="match status" value="1"/>
</dbReference>
<feature type="transmembrane region" description="Helical" evidence="6">
    <location>
        <begin position="241"/>
        <end position="262"/>
    </location>
</feature>
<dbReference type="InterPro" id="IPR005814">
    <property type="entry name" value="Aminotrans_3"/>
</dbReference>
<keyword evidence="9" id="KW-1185">Reference proteome</keyword>
<evidence type="ECO:0000256" key="4">
    <source>
        <dbReference type="ARBA" id="ARBA00022898"/>
    </source>
</evidence>
<dbReference type="Proteomes" id="UP000053095">
    <property type="component" value="Unassembled WGS sequence"/>
</dbReference>
<feature type="transmembrane region" description="Helical" evidence="6">
    <location>
        <begin position="115"/>
        <end position="132"/>
    </location>
</feature>
<feature type="transmembrane region" description="Helical" evidence="6">
    <location>
        <begin position="40"/>
        <end position="60"/>
    </location>
</feature>
<keyword evidence="6" id="KW-1133">Transmembrane helix</keyword>
<dbReference type="InterPro" id="IPR029058">
    <property type="entry name" value="AB_hydrolase_fold"/>
</dbReference>
<reference evidence="9" key="1">
    <citation type="journal article" date="2015" name="Genome Announc.">
        <title>Draft genome sequence of Talaromyces cellulolyticus strain Y-94, a source of lignocellulosic biomass-degrading enzymes.</title>
        <authorList>
            <person name="Fujii T."/>
            <person name="Koike H."/>
            <person name="Sawayama S."/>
            <person name="Yano S."/>
            <person name="Inoue H."/>
        </authorList>
    </citation>
    <scope>NUCLEOTIDE SEQUENCE [LARGE SCALE GENOMIC DNA]</scope>
    <source>
        <strain evidence="9">Y-94</strain>
    </source>
</reference>
<evidence type="ECO:0000256" key="5">
    <source>
        <dbReference type="SAM" id="MobiDB-lite"/>
    </source>
</evidence>
<evidence type="ECO:0000313" key="9">
    <source>
        <dbReference type="Proteomes" id="UP000053095"/>
    </source>
</evidence>
<protein>
    <submittedName>
        <fullName evidence="8">Aminotransferase</fullName>
    </submittedName>
</protein>